<reference evidence="3 4" key="1">
    <citation type="submission" date="2017-12" db="EMBL/GenBank/DDBJ databases">
        <title>Sequencing, de novo assembly and annotation of complete genome of a new Thraustochytrid species, strain FCC1311.</title>
        <authorList>
            <person name="Sedici K."/>
            <person name="Godart F."/>
            <person name="Aiese Cigliano R."/>
            <person name="Sanseverino W."/>
            <person name="Barakat M."/>
            <person name="Ortet P."/>
            <person name="Marechal E."/>
            <person name="Cagnac O."/>
            <person name="Amato A."/>
        </authorList>
    </citation>
    <scope>NUCLEOTIDE SEQUENCE [LARGE SCALE GENOMIC DNA]</scope>
</reference>
<evidence type="ECO:0000313" key="4">
    <source>
        <dbReference type="Proteomes" id="UP000241890"/>
    </source>
</evidence>
<dbReference type="AlphaFoldDB" id="A0A2R5GTC8"/>
<dbReference type="Gene3D" id="2.60.120.620">
    <property type="entry name" value="q2cbj1_9rhob like domain"/>
    <property type="match status" value="1"/>
</dbReference>
<keyword evidence="4" id="KW-1185">Reference proteome</keyword>
<accession>A0A2R5GTC8</accession>
<dbReference type="EMBL" id="BEYU01000138">
    <property type="protein sequence ID" value="GBG33008.1"/>
    <property type="molecule type" value="Genomic_DNA"/>
</dbReference>
<dbReference type="SUPFAM" id="SSF51197">
    <property type="entry name" value="Clavaminate synthase-like"/>
    <property type="match status" value="1"/>
</dbReference>
<feature type="region of interest" description="Disordered" evidence="1">
    <location>
        <begin position="438"/>
        <end position="465"/>
    </location>
</feature>
<dbReference type="OrthoDB" id="6332559at2759"/>
<feature type="region of interest" description="Disordered" evidence="1">
    <location>
        <begin position="138"/>
        <end position="172"/>
    </location>
</feature>
<dbReference type="CDD" id="cd00821">
    <property type="entry name" value="PH"/>
    <property type="match status" value="1"/>
</dbReference>
<feature type="compositionally biased region" description="Basic and acidic residues" evidence="1">
    <location>
        <begin position="999"/>
        <end position="1013"/>
    </location>
</feature>
<sequence length="1089" mass="119879">MVSGRYVQEIPFPRRDPPPSPASSVVSERKGATAETTTQKQASDQDKEIPIPPKILVRILILFVVFVVFSQRISPGSSKYTSITSPVGQYIRGLSPTVQSPSRRPKSASAKPLHSAYAHSPRVTLGSVPASALTVSPFARNSNTRPKPSLAKVESPISSPLLTPRQHDDARLSGKTRLDRQELLLSPQAVSPAQEAKEDHAAEDTHVVMKVPSPSPSSSSSHQLAKGTKPVLDLALEERHARHQSQQKEAEHERMVATQRQHVARVMATYAIARGRANAMGMLRTQAKAEAKRRASLEPPVCSEDHGSSVTSDAVMKGAMHEVVDHFVASDESHESAPEELFAKHQSQVPPMDQDELVGLLFVKTPEDAATAGLCASRQLDARPVSPYECQLSPDSENVDEVSTLLAELECTTPGSWVVDSVEAQSKARGSKAIEIEAQAGQNEVKEEEAEVQKQEEDDDDEEEGLLSCRELAMPSSALNPKRIRISGTLKLKPLARTFSSAGGTTSAAWKAHWVVVHLNFLFIYRTQDSKRPLVVALLDSAEVEPVGNDAKRFMVRTRVGRKLFFEAESPQNAARWRKELGQSGYEHVRAAVAAGSPLMPFGSQGKFEFPSTQASLNEVFLSPGLQDAARELLQTREVRLTQGDAWFKSGVHEPEGPGSRAPYASVEQRMHMDFPNHDLNHPPPFDAPETVAIIVYLDDADACDGKTGVVPRRGASDPAYAWPYRMPGVGVHPWINDRAQAEAHLASSDPELYAARQELYRREELVDYRIGTVLLYRHDLWHRGRPVRPGASRLVCNLVFKKSSTDRVNAWNTGFARFFYNIKHVLAGGDLYPERPTVGAFERLFVSLTPAQRAVLGFPWPGDSYWTPETLVAAEARWGVLGMDLSPYIAALPTNRDRLESYAQNTDVDDDALARSIRESMLSASAQDALQRLRGGPRATKDDSLQAQFHAAVRKSKAQSQDDEALLSLVLRVMTRFQSPSKSDLLTSDGLGSTQRMMCEEKHPATSDRDAETETYENSDCFEDVYLGMMQHVSAFPQARREGDARDRECLVRALREVLLDANSVLSIKARFATLRATNVGCDGDGLS</sequence>
<organism evidence="3 4">
    <name type="scientific">Hondaea fermentalgiana</name>
    <dbReference type="NCBI Taxonomy" id="2315210"/>
    <lineage>
        <taxon>Eukaryota</taxon>
        <taxon>Sar</taxon>
        <taxon>Stramenopiles</taxon>
        <taxon>Bigyra</taxon>
        <taxon>Labyrinthulomycetes</taxon>
        <taxon>Thraustochytrida</taxon>
        <taxon>Thraustochytriidae</taxon>
        <taxon>Hondaea</taxon>
    </lineage>
</organism>
<evidence type="ECO:0000259" key="2">
    <source>
        <dbReference type="PROSITE" id="PS50003"/>
    </source>
</evidence>
<dbReference type="Pfam" id="PF00169">
    <property type="entry name" value="PH"/>
    <property type="match status" value="1"/>
</dbReference>
<dbReference type="InterPro" id="IPR001849">
    <property type="entry name" value="PH_domain"/>
</dbReference>
<protein>
    <recommendedName>
        <fullName evidence="2">PH domain-containing protein</fullName>
    </recommendedName>
</protein>
<feature type="compositionally biased region" description="Polar residues" evidence="1">
    <location>
        <begin position="982"/>
        <end position="997"/>
    </location>
</feature>
<name>A0A2R5GTC8_9STRA</name>
<feature type="region of interest" description="Disordered" evidence="1">
    <location>
        <begin position="982"/>
        <end position="1015"/>
    </location>
</feature>
<feature type="region of interest" description="Disordered" evidence="1">
    <location>
        <begin position="94"/>
        <end position="118"/>
    </location>
</feature>
<evidence type="ECO:0000256" key="1">
    <source>
        <dbReference type="SAM" id="MobiDB-lite"/>
    </source>
</evidence>
<dbReference type="PROSITE" id="PS50003">
    <property type="entry name" value="PH_DOMAIN"/>
    <property type="match status" value="1"/>
</dbReference>
<evidence type="ECO:0000313" key="3">
    <source>
        <dbReference type="EMBL" id="GBG33008.1"/>
    </source>
</evidence>
<dbReference type="SMART" id="SM00233">
    <property type="entry name" value="PH"/>
    <property type="match status" value="1"/>
</dbReference>
<feature type="domain" description="PH" evidence="2">
    <location>
        <begin position="483"/>
        <end position="586"/>
    </location>
</feature>
<dbReference type="Proteomes" id="UP000241890">
    <property type="component" value="Unassembled WGS sequence"/>
</dbReference>
<dbReference type="InParanoid" id="A0A2R5GTC8"/>
<gene>
    <name evidence="3" type="ORF">FCC1311_092322</name>
</gene>
<feature type="region of interest" description="Disordered" evidence="1">
    <location>
        <begin position="1"/>
        <end position="46"/>
    </location>
</feature>
<feature type="compositionally biased region" description="Acidic residues" evidence="1">
    <location>
        <begin position="446"/>
        <end position="465"/>
    </location>
</feature>
<dbReference type="SUPFAM" id="SSF50729">
    <property type="entry name" value="PH domain-like"/>
    <property type="match status" value="1"/>
</dbReference>
<comment type="caution">
    <text evidence="3">The sequence shown here is derived from an EMBL/GenBank/DDBJ whole genome shotgun (WGS) entry which is preliminary data.</text>
</comment>
<proteinExistence type="predicted"/>